<evidence type="ECO:0000313" key="6">
    <source>
        <dbReference type="Proteomes" id="UP000295709"/>
    </source>
</evidence>
<dbReference type="Proteomes" id="UP000295709">
    <property type="component" value="Unassembled WGS sequence"/>
</dbReference>
<evidence type="ECO:0000313" key="4">
    <source>
        <dbReference type="EMBL" id="TDX93066.1"/>
    </source>
</evidence>
<keyword evidence="1" id="KW-0479">Metal-binding</keyword>
<dbReference type="AlphaFoldDB" id="A0A3N0VY86"/>
<reference evidence="5" key="1">
    <citation type="submission" date="2018-11" db="EMBL/GenBank/DDBJ databases">
        <title>Proposal to divide the Flavobacteriaceae and reorganize its genera based on Amino Acid Identity values calculated from whole genome sequences.</title>
        <authorList>
            <person name="Nicholson A.C."/>
            <person name="Gulvik C.A."/>
            <person name="Whitney A.M."/>
            <person name="Humrighouse B.W."/>
            <person name="Bell M."/>
            <person name="Holmes B."/>
            <person name="Steigerwalt A."/>
            <person name="Villarma A."/>
            <person name="Sheth M."/>
            <person name="Batra D."/>
            <person name="Pryor J."/>
            <person name="Bernardet J.-F."/>
            <person name="Hugo C."/>
            <person name="Kampfer P."/>
            <person name="Newman J."/>
            <person name="Mcquiston J.R."/>
        </authorList>
    </citation>
    <scope>NUCLEOTIDE SEQUENCE [LARGE SCALE GENOMIC DNA]</scope>
    <source>
        <strain evidence="5">DSM 15235</strain>
    </source>
</reference>
<dbReference type="SUPFAM" id="SSF54593">
    <property type="entry name" value="Glyoxalase/Bleomycin resistance protein/Dihydroxybiphenyl dioxygenase"/>
    <property type="match status" value="1"/>
</dbReference>
<dbReference type="GO" id="GO:0046491">
    <property type="term" value="P:L-methylmalonyl-CoA metabolic process"/>
    <property type="evidence" value="ECO:0007669"/>
    <property type="project" value="TreeGrafter"/>
</dbReference>
<protein>
    <submittedName>
        <fullName evidence="4">Glyoxalase/bleomycin resistance protein/dioxygenase superfamily protein</fullName>
    </submittedName>
</protein>
<evidence type="ECO:0000313" key="3">
    <source>
        <dbReference type="EMBL" id="ROH97771.1"/>
    </source>
</evidence>
<dbReference type="PROSITE" id="PS51819">
    <property type="entry name" value="VOC"/>
    <property type="match status" value="1"/>
</dbReference>
<dbReference type="Proteomes" id="UP000269375">
    <property type="component" value="Unassembled WGS sequence"/>
</dbReference>
<dbReference type="InterPro" id="IPR051785">
    <property type="entry name" value="MMCE/EMCE_epimerase"/>
</dbReference>
<dbReference type="InterPro" id="IPR029068">
    <property type="entry name" value="Glyas_Bleomycin-R_OHBP_Dase"/>
</dbReference>
<gene>
    <name evidence="4" type="ORF">BCF50_2015</name>
    <name evidence="3" type="ORF">EGI05_10410</name>
</gene>
<keyword evidence="6" id="KW-1185">Reference proteome</keyword>
<comment type="caution">
    <text evidence="3">The sequence shown here is derived from an EMBL/GenBank/DDBJ whole genome shotgun (WGS) entry which is preliminary data.</text>
</comment>
<dbReference type="Pfam" id="PF13669">
    <property type="entry name" value="Glyoxalase_4"/>
    <property type="match status" value="1"/>
</dbReference>
<dbReference type="PANTHER" id="PTHR43048:SF3">
    <property type="entry name" value="METHYLMALONYL-COA EPIMERASE, MITOCHONDRIAL"/>
    <property type="match status" value="1"/>
</dbReference>
<dbReference type="RefSeq" id="WP_123262986.1">
    <property type="nucleotide sequence ID" value="NZ_RJTX01000002.1"/>
</dbReference>
<name>A0A3N0VY86_9FLAO</name>
<dbReference type="PANTHER" id="PTHR43048">
    <property type="entry name" value="METHYLMALONYL-COA EPIMERASE"/>
    <property type="match status" value="1"/>
</dbReference>
<accession>A0A3N0VY86</accession>
<organism evidence="3 5">
    <name type="scientific">Chryseobacterium daecheongense</name>
    <dbReference type="NCBI Taxonomy" id="192389"/>
    <lineage>
        <taxon>Bacteria</taxon>
        <taxon>Pseudomonadati</taxon>
        <taxon>Bacteroidota</taxon>
        <taxon>Flavobacteriia</taxon>
        <taxon>Flavobacteriales</taxon>
        <taxon>Weeksellaceae</taxon>
        <taxon>Chryseobacterium group</taxon>
        <taxon>Chryseobacterium</taxon>
    </lineage>
</organism>
<dbReference type="EMBL" id="RJTX01000002">
    <property type="protein sequence ID" value="ROH97771.1"/>
    <property type="molecule type" value="Genomic_DNA"/>
</dbReference>
<dbReference type="EMBL" id="SOQW01000002">
    <property type="protein sequence ID" value="TDX93066.1"/>
    <property type="molecule type" value="Genomic_DNA"/>
</dbReference>
<evidence type="ECO:0000313" key="5">
    <source>
        <dbReference type="Proteomes" id="UP000269375"/>
    </source>
</evidence>
<sequence>MLKNININPFFAGLFQIGFVTRDIDKAADFLTGTMGTGKFMKLSKPEISDQTWNEEPIDIVVDLAFGQWGNLNIELIQPIEGESSYNETLQTFDWIGIHHICVKVHNVDEASADMAEKNIPLIQSGRFGDHSTFHYFDTRPFLGYYTEVLYFDEDTETLFDKIARNDF</sequence>
<dbReference type="InterPro" id="IPR037523">
    <property type="entry name" value="VOC_core"/>
</dbReference>
<dbReference type="GO" id="GO:0004493">
    <property type="term" value="F:methylmalonyl-CoA epimerase activity"/>
    <property type="evidence" value="ECO:0007669"/>
    <property type="project" value="TreeGrafter"/>
</dbReference>
<reference evidence="4 6" key="2">
    <citation type="submission" date="2019-03" db="EMBL/GenBank/DDBJ databases">
        <title>Genomic Encyclopedia of Archaeal and Bacterial Type Strains, Phase II (KMG-II): from individual species to whole genera.</title>
        <authorList>
            <person name="Goeker M."/>
        </authorList>
    </citation>
    <scope>NUCLEOTIDE SEQUENCE [LARGE SCALE GENOMIC DNA]</scope>
    <source>
        <strain evidence="4 6">DSM 15235</strain>
    </source>
</reference>
<dbReference type="GO" id="GO:0046872">
    <property type="term" value="F:metal ion binding"/>
    <property type="evidence" value="ECO:0007669"/>
    <property type="project" value="UniProtKB-KW"/>
</dbReference>
<dbReference type="Gene3D" id="3.10.180.10">
    <property type="entry name" value="2,3-Dihydroxybiphenyl 1,2-Dioxygenase, domain 1"/>
    <property type="match status" value="1"/>
</dbReference>
<evidence type="ECO:0000259" key="2">
    <source>
        <dbReference type="PROSITE" id="PS51819"/>
    </source>
</evidence>
<feature type="domain" description="VOC" evidence="2">
    <location>
        <begin position="13"/>
        <end position="152"/>
    </location>
</feature>
<evidence type="ECO:0000256" key="1">
    <source>
        <dbReference type="ARBA" id="ARBA00022723"/>
    </source>
</evidence>
<proteinExistence type="predicted"/>
<dbReference type="OrthoDB" id="9788468at2"/>